<protein>
    <submittedName>
        <fullName evidence="2">Uncharacterized protein</fullName>
    </submittedName>
</protein>
<keyword evidence="1" id="KW-0472">Membrane</keyword>
<reference evidence="2" key="1">
    <citation type="submission" date="2014-11" db="EMBL/GenBank/DDBJ databases">
        <authorList>
            <person name="Amaro Gonzalez C."/>
        </authorList>
    </citation>
    <scope>NUCLEOTIDE SEQUENCE</scope>
</reference>
<organism evidence="2">
    <name type="scientific">Anguilla anguilla</name>
    <name type="common">European freshwater eel</name>
    <name type="synonym">Muraena anguilla</name>
    <dbReference type="NCBI Taxonomy" id="7936"/>
    <lineage>
        <taxon>Eukaryota</taxon>
        <taxon>Metazoa</taxon>
        <taxon>Chordata</taxon>
        <taxon>Craniata</taxon>
        <taxon>Vertebrata</taxon>
        <taxon>Euteleostomi</taxon>
        <taxon>Actinopterygii</taxon>
        <taxon>Neopterygii</taxon>
        <taxon>Teleostei</taxon>
        <taxon>Anguilliformes</taxon>
        <taxon>Anguillidae</taxon>
        <taxon>Anguilla</taxon>
    </lineage>
</organism>
<reference evidence="2" key="2">
    <citation type="journal article" date="2015" name="Fish Shellfish Immunol.">
        <title>Early steps in the European eel (Anguilla anguilla)-Vibrio vulnificus interaction in the gills: Role of the RtxA13 toxin.</title>
        <authorList>
            <person name="Callol A."/>
            <person name="Pajuelo D."/>
            <person name="Ebbesson L."/>
            <person name="Teles M."/>
            <person name="MacKenzie S."/>
            <person name="Amaro C."/>
        </authorList>
    </citation>
    <scope>NUCLEOTIDE SEQUENCE</scope>
</reference>
<proteinExistence type="predicted"/>
<evidence type="ECO:0000313" key="2">
    <source>
        <dbReference type="EMBL" id="JAH85182.1"/>
    </source>
</evidence>
<dbReference type="AlphaFoldDB" id="A0A0E9W4A0"/>
<accession>A0A0E9W4A0</accession>
<evidence type="ECO:0000256" key="1">
    <source>
        <dbReference type="SAM" id="Phobius"/>
    </source>
</evidence>
<dbReference type="EMBL" id="GBXM01023395">
    <property type="protein sequence ID" value="JAH85182.1"/>
    <property type="molecule type" value="Transcribed_RNA"/>
</dbReference>
<feature type="transmembrane region" description="Helical" evidence="1">
    <location>
        <begin position="29"/>
        <end position="46"/>
    </location>
</feature>
<keyword evidence="1" id="KW-1133">Transmembrane helix</keyword>
<sequence length="47" mass="5212">MTGSRSYAHGRVGKVTTKKKKLKNVASGWLVRSITLFFGMFPLALLD</sequence>
<keyword evidence="1" id="KW-0812">Transmembrane</keyword>
<name>A0A0E9W4A0_ANGAN</name>